<organism evidence="6 7">
    <name type="scientific">Spinacia oleracea</name>
    <name type="common">Spinach</name>
    <dbReference type="NCBI Taxonomy" id="3562"/>
    <lineage>
        <taxon>Eukaryota</taxon>
        <taxon>Viridiplantae</taxon>
        <taxon>Streptophyta</taxon>
        <taxon>Embryophyta</taxon>
        <taxon>Tracheophyta</taxon>
        <taxon>Spermatophyta</taxon>
        <taxon>Magnoliopsida</taxon>
        <taxon>eudicotyledons</taxon>
        <taxon>Gunneridae</taxon>
        <taxon>Pentapetalae</taxon>
        <taxon>Caryophyllales</taxon>
        <taxon>Chenopodiaceae</taxon>
        <taxon>Chenopodioideae</taxon>
        <taxon>Anserineae</taxon>
        <taxon>Spinacia</taxon>
    </lineage>
</organism>
<dbReference type="GO" id="GO:0016020">
    <property type="term" value="C:membrane"/>
    <property type="evidence" value="ECO:0007669"/>
    <property type="project" value="UniProtKB-SubCell"/>
</dbReference>
<proteinExistence type="predicted"/>
<dbReference type="PANTHER" id="PTHR45932">
    <property type="entry name" value="PATELLIN-1"/>
    <property type="match status" value="1"/>
</dbReference>
<dbReference type="GeneID" id="110781847"/>
<feature type="compositionally biased region" description="Polar residues" evidence="4">
    <location>
        <begin position="28"/>
        <end position="39"/>
    </location>
</feature>
<dbReference type="SMART" id="SM00516">
    <property type="entry name" value="SEC14"/>
    <property type="match status" value="1"/>
</dbReference>
<accession>A0A9R0I2T0</accession>
<feature type="compositionally biased region" description="Polar residues" evidence="4">
    <location>
        <begin position="1"/>
        <end position="10"/>
    </location>
</feature>
<dbReference type="InterPro" id="IPR036865">
    <property type="entry name" value="CRAL-TRIO_dom_sf"/>
</dbReference>
<dbReference type="SMART" id="SM01100">
    <property type="entry name" value="CRAL_TRIO_N"/>
    <property type="match status" value="1"/>
</dbReference>
<name>A0A9R0I2T0_SPIOL</name>
<evidence type="ECO:0000256" key="2">
    <source>
        <dbReference type="ARBA" id="ARBA00022448"/>
    </source>
</evidence>
<dbReference type="SUPFAM" id="SSF46938">
    <property type="entry name" value="CRAL/TRIO N-terminal domain"/>
    <property type="match status" value="1"/>
</dbReference>
<evidence type="ECO:0000313" key="7">
    <source>
        <dbReference type="RefSeq" id="XP_021841589.1"/>
    </source>
</evidence>
<keyword evidence="2" id="KW-0813">Transport</keyword>
<dbReference type="Pfam" id="PF03765">
    <property type="entry name" value="CRAL_TRIO_N"/>
    <property type="match status" value="1"/>
</dbReference>
<dbReference type="Proteomes" id="UP000813463">
    <property type="component" value="Chromosome 4"/>
</dbReference>
<evidence type="ECO:0000256" key="4">
    <source>
        <dbReference type="SAM" id="MobiDB-lite"/>
    </source>
</evidence>
<dbReference type="SUPFAM" id="SSF52087">
    <property type="entry name" value="CRAL/TRIO domain"/>
    <property type="match status" value="1"/>
</dbReference>
<dbReference type="KEGG" id="soe:110781847"/>
<evidence type="ECO:0000256" key="3">
    <source>
        <dbReference type="ARBA" id="ARBA00023136"/>
    </source>
</evidence>
<keyword evidence="6" id="KW-1185">Reference proteome</keyword>
<dbReference type="InterPro" id="IPR001251">
    <property type="entry name" value="CRAL-TRIO_dom"/>
</dbReference>
<gene>
    <name evidence="7" type="primary">LOC110781847</name>
</gene>
<feature type="compositionally biased region" description="Basic and acidic residues" evidence="4">
    <location>
        <begin position="42"/>
        <end position="68"/>
    </location>
</feature>
<feature type="compositionally biased region" description="Basic and acidic residues" evidence="4">
    <location>
        <begin position="11"/>
        <end position="27"/>
    </location>
</feature>
<dbReference type="PANTHER" id="PTHR45932:SF2">
    <property type="entry name" value="PATELLIN-4"/>
    <property type="match status" value="1"/>
</dbReference>
<feature type="domain" description="CRAL-TRIO" evidence="5">
    <location>
        <begin position="191"/>
        <end position="366"/>
    </location>
</feature>
<reference evidence="6" key="1">
    <citation type="journal article" date="2021" name="Nat. Commun.">
        <title>Genomic analyses provide insights into spinach domestication and the genetic basis of agronomic traits.</title>
        <authorList>
            <person name="Cai X."/>
            <person name="Sun X."/>
            <person name="Xu C."/>
            <person name="Sun H."/>
            <person name="Wang X."/>
            <person name="Ge C."/>
            <person name="Zhang Z."/>
            <person name="Wang Q."/>
            <person name="Fei Z."/>
            <person name="Jiao C."/>
            <person name="Wang Q."/>
        </authorList>
    </citation>
    <scope>NUCLEOTIDE SEQUENCE [LARGE SCALE GENOMIC DNA]</scope>
    <source>
        <strain evidence="6">cv. Varoflay</strain>
    </source>
</reference>
<dbReference type="CDD" id="cd00170">
    <property type="entry name" value="SEC14"/>
    <property type="match status" value="1"/>
</dbReference>
<dbReference type="AlphaFoldDB" id="A0A9R0I2T0"/>
<comment type="subcellular location">
    <subcellularLocation>
        <location evidence="1">Membrane</location>
    </subcellularLocation>
</comment>
<feature type="compositionally biased region" description="Acidic residues" evidence="4">
    <location>
        <begin position="112"/>
        <end position="129"/>
    </location>
</feature>
<sequence length="481" mass="55085">MTVEVSSVEQTQKEEVVISESDAKLVNEESQNVEENTQNVEDEPKPKLVEKSSSYREESNYLSDLKDGEKKALSELKSKVEEAISTNTLFKSEEKKEKENQTDEKKEKSEETPEEGENPAEESSKEEELENKIEDISIWGVPLLPNKGSEGTDVILLKFLRAREFKVNEAFEMLKKTLVWRKDSKIESILEEDLGEDLANAAYMKGKDRENHPVCYNIFGVFGNEELYQKTFGTEAKREQFLRSRFQFMEKGIEKLDFRPGGVTSILQVYDLKNCPGPSKKEIRSATFKAVGLLQDNYPELVARNVFINVPFWYYAFYSLISPFLTQRSKSKLVVARPAKVTETLLKYIPLEEIPTQYGGFKRESDFEFNSEDGGGVTEICLKPGSTEIIEIPEADGGATLIWDMAVLGWEVSYKEEFIPTDEGSYTIIIHKEKKMDSVEEPVRNSFRNNEPGKVVLTIKNHSKKKKRAFYRYMNQKSCSV</sequence>
<dbReference type="Pfam" id="PF00650">
    <property type="entry name" value="CRAL_TRIO"/>
    <property type="match status" value="1"/>
</dbReference>
<keyword evidence="3" id="KW-0472">Membrane</keyword>
<dbReference type="Pfam" id="PF25099">
    <property type="entry name" value="GOLD_PATL1_C"/>
    <property type="match status" value="1"/>
</dbReference>
<feature type="region of interest" description="Disordered" evidence="4">
    <location>
        <begin position="1"/>
        <end position="68"/>
    </location>
</feature>
<dbReference type="InterPro" id="IPR044834">
    <property type="entry name" value="PATL"/>
</dbReference>
<dbReference type="Gene3D" id="3.40.525.10">
    <property type="entry name" value="CRAL-TRIO lipid binding domain"/>
    <property type="match status" value="1"/>
</dbReference>
<feature type="compositionally biased region" description="Basic and acidic residues" evidence="4">
    <location>
        <begin position="91"/>
        <end position="111"/>
    </location>
</feature>
<evidence type="ECO:0000313" key="6">
    <source>
        <dbReference type="Proteomes" id="UP000813463"/>
    </source>
</evidence>
<dbReference type="InterPro" id="IPR056794">
    <property type="entry name" value="PATL1-6_C_GOLD"/>
</dbReference>
<evidence type="ECO:0000256" key="1">
    <source>
        <dbReference type="ARBA" id="ARBA00004370"/>
    </source>
</evidence>
<reference evidence="7" key="2">
    <citation type="submission" date="2025-08" db="UniProtKB">
        <authorList>
            <consortium name="RefSeq"/>
        </authorList>
    </citation>
    <scope>IDENTIFICATION</scope>
    <source>
        <tissue evidence="7">Leaf</tissue>
    </source>
</reference>
<dbReference type="PRINTS" id="PR00180">
    <property type="entry name" value="CRETINALDHBP"/>
</dbReference>
<protein>
    <submittedName>
        <fullName evidence="7">Patellin-4</fullName>
    </submittedName>
</protein>
<feature type="region of interest" description="Disordered" evidence="4">
    <location>
        <begin position="91"/>
        <end position="131"/>
    </location>
</feature>
<evidence type="ECO:0000259" key="5">
    <source>
        <dbReference type="PROSITE" id="PS50191"/>
    </source>
</evidence>
<dbReference type="OrthoDB" id="75724at2759"/>
<dbReference type="RefSeq" id="XP_021841589.1">
    <property type="nucleotide sequence ID" value="XM_021985897.2"/>
</dbReference>
<dbReference type="InterPro" id="IPR011074">
    <property type="entry name" value="CRAL/TRIO_N_dom"/>
</dbReference>
<dbReference type="PROSITE" id="PS50191">
    <property type="entry name" value="CRAL_TRIO"/>
    <property type="match status" value="1"/>
</dbReference>
<dbReference type="GO" id="GO:0008289">
    <property type="term" value="F:lipid binding"/>
    <property type="evidence" value="ECO:0007669"/>
    <property type="project" value="InterPro"/>
</dbReference>
<dbReference type="InterPro" id="IPR036273">
    <property type="entry name" value="CRAL/TRIO_N_dom_sf"/>
</dbReference>